<sequence length="913" mass="99888">MSSRPYSLVPSTGPPVTLSGLHDARKGVISPAFGANGVASNMYTSPPLLGVSPRLVCGSLLERQQHEQMQQQYERAVLEARAFADARARLELDLLTKEDEEEEGQGLQEPEDEEQATHFPDDSVRRGKKVGAITAKPESNKSSLRRRGQRGDDGFYLSDSEEEWLCSQFAGHERLLLHHSSRVPFPRSRAPLSSCSTSSPRLPASSQEKAAKMTPSGGTEGTHRVNELTGYSPTTPPFSGRESSYSKVFPNARSTLLPFSHWLGILALGKKETMTSGGRPSLPFRSNACPAQTTKGIGGLETPDPLTPLLDLLPLDLQRSIRKKGAVFLQAQKRKEEESRIRILQAARKKRTSRAVDRRAPRRGCDAVDSAEEKDESSSSEGEQEEPCIARRRKHAETTRKRHRGSKDDEHNRDCSPAVDTDGYGRGTLHERSLSPALSKSREQSSGWTPTPVDCTRLLAFDSLSCPALTKLADEKLPGILLRYLQSRARKGTDAEGAASRTAEEVPNGKITSGPQSSSDGCSEGVENLEEELDESEAAVPLLVRLVTQRVTELPVTNMEAKANLLRYQVAAHSVEWKAALLSGYSILVTGFGSKKTLLDLFAQNALREGFCCIINGYRRELRLQYCLLDLLYAVARHVRKDSSKHPEAAAELARILPKDQRPTTGGLLPSWTGGEPISLSVPLGRVAKQEVKRLARRLRVPLYFVVHNLDGPALRGDSRRALASLAACSNIHFVCSADHRLHSCLLGASEREDFNFIHQQCHTYQDYRTEVLGHWGPSCMFVPLWLRNSGGATGFSAAGGGASGVWGSGVNFSAVVDALTTNHKRLLKCLAEKQLSQIKSGEGPAVSMEALSNPMFALTGNFDRSKVLQLLVELTSHGAAVKTSVAGQEALYIRANQKQLESLLSIFEQRGI</sequence>
<feature type="region of interest" description="Disordered" evidence="1">
    <location>
        <begin position="187"/>
        <end position="242"/>
    </location>
</feature>
<dbReference type="PANTHER" id="PTHR14052">
    <property type="entry name" value="ORIGIN RECOGNITION COMPLEX SUBUNIT 2"/>
    <property type="match status" value="1"/>
</dbReference>
<dbReference type="PANTHER" id="PTHR14052:SF0">
    <property type="entry name" value="ORIGIN RECOGNITION COMPLEX SUBUNIT 2"/>
    <property type="match status" value="1"/>
</dbReference>
<evidence type="ECO:0000313" key="4">
    <source>
        <dbReference type="Proteomes" id="UP000221165"/>
    </source>
</evidence>
<dbReference type="AlphaFoldDB" id="A0A2C6L4V6"/>
<accession>A0A2C6L4V6</accession>
<feature type="domain" description="Origin recognition complex subunit 2 RecA-like" evidence="2">
    <location>
        <begin position="569"/>
        <end position="762"/>
    </location>
</feature>
<feature type="region of interest" description="Disordered" evidence="1">
    <location>
        <begin position="346"/>
        <end position="452"/>
    </location>
</feature>
<feature type="compositionally biased region" description="Polar residues" evidence="1">
    <location>
        <begin position="510"/>
        <end position="521"/>
    </location>
</feature>
<organism evidence="3 4">
    <name type="scientific">Cystoisospora suis</name>
    <dbReference type="NCBI Taxonomy" id="483139"/>
    <lineage>
        <taxon>Eukaryota</taxon>
        <taxon>Sar</taxon>
        <taxon>Alveolata</taxon>
        <taxon>Apicomplexa</taxon>
        <taxon>Conoidasida</taxon>
        <taxon>Coccidia</taxon>
        <taxon>Eucoccidiorida</taxon>
        <taxon>Eimeriorina</taxon>
        <taxon>Sarcocystidae</taxon>
        <taxon>Cystoisospora</taxon>
    </lineage>
</organism>
<feature type="compositionally biased region" description="Polar residues" evidence="1">
    <location>
        <begin position="191"/>
        <end position="208"/>
    </location>
</feature>
<dbReference type="Proteomes" id="UP000221165">
    <property type="component" value="Unassembled WGS sequence"/>
</dbReference>
<dbReference type="GO" id="GO:0006260">
    <property type="term" value="P:DNA replication"/>
    <property type="evidence" value="ECO:0007669"/>
    <property type="project" value="InterPro"/>
</dbReference>
<feature type="compositionally biased region" description="Basic residues" evidence="1">
    <location>
        <begin position="390"/>
        <end position="405"/>
    </location>
</feature>
<evidence type="ECO:0000256" key="1">
    <source>
        <dbReference type="SAM" id="MobiDB-lite"/>
    </source>
</evidence>
<comment type="caution">
    <text evidence="3">The sequence shown here is derived from an EMBL/GenBank/DDBJ whole genome shotgun (WGS) entry which is preliminary data.</text>
</comment>
<evidence type="ECO:0000313" key="3">
    <source>
        <dbReference type="EMBL" id="PHJ22563.1"/>
    </source>
</evidence>
<dbReference type="OrthoDB" id="332954at2759"/>
<dbReference type="InterPro" id="IPR056772">
    <property type="entry name" value="RecA-like_ORC2"/>
</dbReference>
<keyword evidence="4" id="KW-1185">Reference proteome</keyword>
<feature type="compositionally biased region" description="Basic and acidic residues" evidence="1">
    <location>
        <begin position="354"/>
        <end position="366"/>
    </location>
</feature>
<dbReference type="VEuPathDB" id="ToxoDB:CSUI_003584"/>
<protein>
    <submittedName>
        <fullName evidence="3">Origin recognition complex subunit</fullName>
    </submittedName>
</protein>
<evidence type="ECO:0000259" key="2">
    <source>
        <dbReference type="Pfam" id="PF04084"/>
    </source>
</evidence>
<feature type="compositionally biased region" description="Basic and acidic residues" evidence="1">
    <location>
        <begin position="115"/>
        <end position="125"/>
    </location>
</feature>
<dbReference type="GO" id="GO:0005664">
    <property type="term" value="C:nuclear origin of replication recognition complex"/>
    <property type="evidence" value="ECO:0007669"/>
    <property type="project" value="TreeGrafter"/>
</dbReference>
<dbReference type="InterPro" id="IPR007220">
    <property type="entry name" value="ORC2"/>
</dbReference>
<reference evidence="3 4" key="1">
    <citation type="journal article" date="2017" name="Int. J. Parasitol.">
        <title>The genome of the protozoan parasite Cystoisospora suis and a reverse vaccinology approach to identify vaccine candidates.</title>
        <authorList>
            <person name="Palmieri N."/>
            <person name="Shrestha A."/>
            <person name="Ruttkowski B."/>
            <person name="Beck T."/>
            <person name="Vogl C."/>
            <person name="Tomley F."/>
            <person name="Blake D.P."/>
            <person name="Joachim A."/>
        </authorList>
    </citation>
    <scope>NUCLEOTIDE SEQUENCE [LARGE SCALE GENOMIC DNA]</scope>
    <source>
        <strain evidence="3 4">Wien I</strain>
    </source>
</reference>
<feature type="region of interest" description="Disordered" evidence="1">
    <location>
        <begin position="491"/>
        <end position="530"/>
    </location>
</feature>
<proteinExistence type="predicted"/>
<feature type="region of interest" description="Disordered" evidence="1">
    <location>
        <begin position="95"/>
        <end position="151"/>
    </location>
</feature>
<dbReference type="EMBL" id="MIGC01001627">
    <property type="protein sequence ID" value="PHJ22563.1"/>
    <property type="molecule type" value="Genomic_DNA"/>
</dbReference>
<name>A0A2C6L4V6_9APIC</name>
<dbReference type="GO" id="GO:0003688">
    <property type="term" value="F:DNA replication origin binding"/>
    <property type="evidence" value="ECO:0007669"/>
    <property type="project" value="TreeGrafter"/>
</dbReference>
<dbReference type="RefSeq" id="XP_067924240.1">
    <property type="nucleotide sequence ID" value="XM_068063780.1"/>
</dbReference>
<dbReference type="GeneID" id="94426991"/>
<feature type="compositionally biased region" description="Acidic residues" evidence="1">
    <location>
        <begin position="98"/>
        <end position="114"/>
    </location>
</feature>
<gene>
    <name evidence="3" type="ORF">CSUI_003584</name>
</gene>
<dbReference type="Pfam" id="PF04084">
    <property type="entry name" value="RecA-like_ORC2"/>
    <property type="match status" value="1"/>
</dbReference>